<evidence type="ECO:0000256" key="1">
    <source>
        <dbReference type="SAM" id="SignalP"/>
    </source>
</evidence>
<protein>
    <submittedName>
        <fullName evidence="2">Uncharacterized protein</fullName>
    </submittedName>
</protein>
<keyword evidence="1" id="KW-0732">Signal</keyword>
<keyword evidence="3" id="KW-1185">Reference proteome</keyword>
<dbReference type="RefSeq" id="WP_119628304.1">
    <property type="nucleotide sequence ID" value="NZ_AP017928.1"/>
</dbReference>
<feature type="signal peptide" evidence="1">
    <location>
        <begin position="1"/>
        <end position="21"/>
    </location>
</feature>
<evidence type="ECO:0000313" key="2">
    <source>
        <dbReference type="EMBL" id="BBA32526.1"/>
    </source>
</evidence>
<dbReference type="InterPro" id="IPR022053">
    <property type="entry name" value="DUF3613"/>
</dbReference>
<accession>A0A250KLV2</accession>
<dbReference type="EMBL" id="AP017928">
    <property type="protein sequence ID" value="BBA32526.1"/>
    <property type="molecule type" value="Genomic_DNA"/>
</dbReference>
<dbReference type="OrthoDB" id="7068897at2"/>
<organism evidence="2 3">
    <name type="scientific">Methylocaldum marinum</name>
    <dbReference type="NCBI Taxonomy" id="1432792"/>
    <lineage>
        <taxon>Bacteria</taxon>
        <taxon>Pseudomonadati</taxon>
        <taxon>Pseudomonadota</taxon>
        <taxon>Gammaproteobacteria</taxon>
        <taxon>Methylococcales</taxon>
        <taxon>Methylococcaceae</taxon>
        <taxon>Methylocaldum</taxon>
    </lineage>
</organism>
<reference evidence="2 3" key="1">
    <citation type="submission" date="2016-12" db="EMBL/GenBank/DDBJ databases">
        <title>Genome sequencing of Methylocaldum marinum.</title>
        <authorList>
            <person name="Takeuchi M."/>
            <person name="Kamagata Y."/>
            <person name="Hiraoka S."/>
            <person name="Oshima K."/>
            <person name="Hattori M."/>
            <person name="Iwasaki W."/>
        </authorList>
    </citation>
    <scope>NUCLEOTIDE SEQUENCE [LARGE SCALE GENOMIC DNA]</scope>
    <source>
        <strain evidence="2 3">S8</strain>
    </source>
</reference>
<name>A0A250KLV2_9GAMM</name>
<feature type="chain" id="PRO_5012196986" evidence="1">
    <location>
        <begin position="22"/>
        <end position="105"/>
    </location>
</feature>
<dbReference type="Proteomes" id="UP000266313">
    <property type="component" value="Chromosome"/>
</dbReference>
<dbReference type="Pfam" id="PF12266">
    <property type="entry name" value="DUF3613"/>
    <property type="match status" value="1"/>
</dbReference>
<dbReference type="KEGG" id="mmai:sS8_0561"/>
<gene>
    <name evidence="2" type="ORF">sS8_0561</name>
</gene>
<dbReference type="AlphaFoldDB" id="A0A250KLV2"/>
<sequence>MRCILFAFPVLAALRATSAVADSAPVEIYPLETPSAEPSAARTIAAETETGLWLGLQSSGTIAGRRYILPGKEATQIYQRYLKSFEHPIPEQFNFKRSTSSRSSR</sequence>
<evidence type="ECO:0000313" key="3">
    <source>
        <dbReference type="Proteomes" id="UP000266313"/>
    </source>
</evidence>
<proteinExistence type="predicted"/>